<dbReference type="Gene3D" id="1.20.5.1930">
    <property type="match status" value="1"/>
</dbReference>
<evidence type="ECO:0000259" key="10">
    <source>
        <dbReference type="SMART" id="SM00387"/>
    </source>
</evidence>
<dbReference type="GO" id="GO:0046983">
    <property type="term" value="F:protein dimerization activity"/>
    <property type="evidence" value="ECO:0007669"/>
    <property type="project" value="InterPro"/>
</dbReference>
<feature type="transmembrane region" description="Helical" evidence="9">
    <location>
        <begin position="213"/>
        <end position="236"/>
    </location>
</feature>
<evidence type="ECO:0000256" key="4">
    <source>
        <dbReference type="ARBA" id="ARBA00022679"/>
    </source>
</evidence>
<dbReference type="RefSeq" id="WP_184944614.1">
    <property type="nucleotide sequence ID" value="NZ_BAAAWZ010000001.1"/>
</dbReference>
<reference evidence="11 12" key="1">
    <citation type="submission" date="2020-08" db="EMBL/GenBank/DDBJ databases">
        <title>Genomic Encyclopedia of Type Strains, Phase III (KMG-III): the genomes of soil and plant-associated and newly described type strains.</title>
        <authorList>
            <person name="Whitman W."/>
        </authorList>
    </citation>
    <scope>NUCLEOTIDE SEQUENCE [LARGE SCALE GENOMIC DNA]</scope>
    <source>
        <strain evidence="11 12">CECT 3303</strain>
    </source>
</reference>
<dbReference type="GO" id="GO:0016020">
    <property type="term" value="C:membrane"/>
    <property type="evidence" value="ECO:0007669"/>
    <property type="project" value="InterPro"/>
</dbReference>
<evidence type="ECO:0000256" key="8">
    <source>
        <dbReference type="ARBA" id="ARBA00023012"/>
    </source>
</evidence>
<dbReference type="Pfam" id="PF02518">
    <property type="entry name" value="HATPase_c"/>
    <property type="match status" value="1"/>
</dbReference>
<keyword evidence="9" id="KW-1133">Transmembrane helix</keyword>
<dbReference type="Gene3D" id="3.30.565.10">
    <property type="entry name" value="Histidine kinase-like ATPase, C-terminal domain"/>
    <property type="match status" value="1"/>
</dbReference>
<keyword evidence="7" id="KW-0067">ATP-binding</keyword>
<evidence type="ECO:0000313" key="11">
    <source>
        <dbReference type="EMBL" id="MBB5965317.1"/>
    </source>
</evidence>
<dbReference type="GO" id="GO:0005524">
    <property type="term" value="F:ATP binding"/>
    <property type="evidence" value="ECO:0007669"/>
    <property type="project" value="UniProtKB-KW"/>
</dbReference>
<feature type="domain" description="Histidine kinase/HSP90-like ATPase" evidence="10">
    <location>
        <begin position="497"/>
        <end position="588"/>
    </location>
</feature>
<dbReference type="EC" id="2.7.13.3" evidence="2"/>
<keyword evidence="6 11" id="KW-0418">Kinase</keyword>
<sequence>MISPTSARFLAASMAAVAVLGAAAGAAMETGFPMPPGQWAFTALALLLPALGWLVADRRPGNLYGWLLLATADCLGLGALGVGLLIVSDSGRPVPVTVLGVLLASLFVPFYGLSWVFVPLFFPDGRLPSRRWRVAAWTAGVAITMHWLGVLLASDEVYVISPIGGPLGITGPGELVVAGLGGLGQLATFAVALVVLGSLVARTRRSTGAERRQLRWMTAGLAGTLGGFLLTSVFLIVDSAALWLGLVTLLGAMPAAIAAAVFRHNLLDIRVGIRGSRFFLVFDLRPTVDELLSELAPGLEEAEPGEQLGRLAGAVRTALDARWAAVTLADGTRVVAGSEEGAAELTVPAGQGRIACGPKGAGRFTGDDRRLLRALAVPVGLAIQSAGLAARLVNAQEAERRRIERNIHDGVQQEIVALIAGLELARATGGDSAMLALLRDQARQTLDDLRELAAGIHPSVLSQGGLAEALEERCSRLPVASTVHVDPEVRVRRFPDEVEGAVYFTVSEAVANALKHARASALDVRLALAGGRLQVEVADDGAGFDPATAVRRGLVALADRMAALGGGLDVVSGEGKGTRVRAWVPVHD</sequence>
<dbReference type="PANTHER" id="PTHR24421">
    <property type="entry name" value="NITRATE/NITRITE SENSOR PROTEIN NARX-RELATED"/>
    <property type="match status" value="1"/>
</dbReference>
<comment type="caution">
    <text evidence="11">The sequence shown here is derived from an EMBL/GenBank/DDBJ whole genome shotgun (WGS) entry which is preliminary data.</text>
</comment>
<dbReference type="InterPro" id="IPR003594">
    <property type="entry name" value="HATPase_dom"/>
</dbReference>
<protein>
    <recommendedName>
        <fullName evidence="2">histidine kinase</fullName>
        <ecNumber evidence="2">2.7.13.3</ecNumber>
    </recommendedName>
</protein>
<dbReference type="InterPro" id="IPR050482">
    <property type="entry name" value="Sensor_HK_TwoCompSys"/>
</dbReference>
<dbReference type="InterPro" id="IPR036890">
    <property type="entry name" value="HATPase_C_sf"/>
</dbReference>
<proteinExistence type="predicted"/>
<organism evidence="11 12">
    <name type="scientific">Planomonospora venezuelensis</name>
    <dbReference type="NCBI Taxonomy" id="1999"/>
    <lineage>
        <taxon>Bacteria</taxon>
        <taxon>Bacillati</taxon>
        <taxon>Actinomycetota</taxon>
        <taxon>Actinomycetes</taxon>
        <taxon>Streptosporangiales</taxon>
        <taxon>Streptosporangiaceae</taxon>
        <taxon>Planomonospora</taxon>
    </lineage>
</organism>
<name>A0A841D9L5_PLAVE</name>
<feature type="transmembrane region" description="Helical" evidence="9">
    <location>
        <begin position="98"/>
        <end position="122"/>
    </location>
</feature>
<feature type="transmembrane region" description="Helical" evidence="9">
    <location>
        <begin position="175"/>
        <end position="201"/>
    </location>
</feature>
<dbReference type="PANTHER" id="PTHR24421:SF10">
    <property type="entry name" value="NITRATE_NITRITE SENSOR PROTEIN NARQ"/>
    <property type="match status" value="1"/>
</dbReference>
<dbReference type="GO" id="GO:0000155">
    <property type="term" value="F:phosphorelay sensor kinase activity"/>
    <property type="evidence" value="ECO:0007669"/>
    <property type="project" value="InterPro"/>
</dbReference>
<evidence type="ECO:0000256" key="3">
    <source>
        <dbReference type="ARBA" id="ARBA00022553"/>
    </source>
</evidence>
<evidence type="ECO:0000256" key="1">
    <source>
        <dbReference type="ARBA" id="ARBA00000085"/>
    </source>
</evidence>
<keyword evidence="9" id="KW-0812">Transmembrane</keyword>
<feature type="transmembrane region" description="Helical" evidence="9">
    <location>
        <begin position="242"/>
        <end position="262"/>
    </location>
</feature>
<feature type="transmembrane region" description="Helical" evidence="9">
    <location>
        <begin position="37"/>
        <end position="56"/>
    </location>
</feature>
<dbReference type="CDD" id="cd16917">
    <property type="entry name" value="HATPase_UhpB-NarQ-NarX-like"/>
    <property type="match status" value="1"/>
</dbReference>
<dbReference type="Pfam" id="PF07730">
    <property type="entry name" value="HisKA_3"/>
    <property type="match status" value="1"/>
</dbReference>
<evidence type="ECO:0000256" key="7">
    <source>
        <dbReference type="ARBA" id="ARBA00022840"/>
    </source>
</evidence>
<evidence type="ECO:0000256" key="6">
    <source>
        <dbReference type="ARBA" id="ARBA00022777"/>
    </source>
</evidence>
<keyword evidence="12" id="KW-1185">Reference proteome</keyword>
<evidence type="ECO:0000256" key="2">
    <source>
        <dbReference type="ARBA" id="ARBA00012438"/>
    </source>
</evidence>
<accession>A0A841D9L5</accession>
<keyword evidence="9" id="KW-0472">Membrane</keyword>
<feature type="transmembrane region" description="Helical" evidence="9">
    <location>
        <begin position="134"/>
        <end position="155"/>
    </location>
</feature>
<keyword evidence="3" id="KW-0597">Phosphoprotein</keyword>
<keyword evidence="8" id="KW-0902">Two-component regulatory system</keyword>
<keyword evidence="4" id="KW-0808">Transferase</keyword>
<feature type="transmembrane region" description="Helical" evidence="9">
    <location>
        <begin position="63"/>
        <end position="86"/>
    </location>
</feature>
<dbReference type="EMBL" id="JACHJJ010000016">
    <property type="protein sequence ID" value="MBB5965317.1"/>
    <property type="molecule type" value="Genomic_DNA"/>
</dbReference>
<evidence type="ECO:0000313" key="12">
    <source>
        <dbReference type="Proteomes" id="UP000562352"/>
    </source>
</evidence>
<dbReference type="Proteomes" id="UP000562352">
    <property type="component" value="Unassembled WGS sequence"/>
</dbReference>
<evidence type="ECO:0000256" key="9">
    <source>
        <dbReference type="SAM" id="Phobius"/>
    </source>
</evidence>
<keyword evidence="5" id="KW-0547">Nucleotide-binding</keyword>
<gene>
    <name evidence="11" type="ORF">FHS22_004605</name>
</gene>
<dbReference type="SUPFAM" id="SSF55874">
    <property type="entry name" value="ATPase domain of HSP90 chaperone/DNA topoisomerase II/histidine kinase"/>
    <property type="match status" value="1"/>
</dbReference>
<dbReference type="InterPro" id="IPR011712">
    <property type="entry name" value="Sig_transdc_His_kin_sub3_dim/P"/>
</dbReference>
<comment type="catalytic activity">
    <reaction evidence="1">
        <text>ATP + protein L-histidine = ADP + protein N-phospho-L-histidine.</text>
        <dbReference type="EC" id="2.7.13.3"/>
    </reaction>
</comment>
<dbReference type="AlphaFoldDB" id="A0A841D9L5"/>
<evidence type="ECO:0000256" key="5">
    <source>
        <dbReference type="ARBA" id="ARBA00022741"/>
    </source>
</evidence>
<dbReference type="SMART" id="SM00387">
    <property type="entry name" value="HATPase_c"/>
    <property type="match status" value="1"/>
</dbReference>